<gene>
    <name evidence="2" type="ORF">PS710_06081</name>
</gene>
<accession>A0A5E7FTV0</accession>
<proteinExistence type="predicted"/>
<protein>
    <submittedName>
        <fullName evidence="2">Uncharacterized protein</fullName>
    </submittedName>
</protein>
<reference evidence="2 3" key="1">
    <citation type="submission" date="2019-09" db="EMBL/GenBank/DDBJ databases">
        <authorList>
            <person name="Chandra G."/>
            <person name="Truman W A."/>
        </authorList>
    </citation>
    <scope>NUCLEOTIDE SEQUENCE [LARGE SCALE GENOMIC DNA]</scope>
    <source>
        <strain evidence="2">PS710</strain>
    </source>
</reference>
<organism evidence="2 3">
    <name type="scientific">Pseudomonas fluorescens</name>
    <dbReference type="NCBI Taxonomy" id="294"/>
    <lineage>
        <taxon>Bacteria</taxon>
        <taxon>Pseudomonadati</taxon>
        <taxon>Pseudomonadota</taxon>
        <taxon>Gammaproteobacteria</taxon>
        <taxon>Pseudomonadales</taxon>
        <taxon>Pseudomonadaceae</taxon>
        <taxon>Pseudomonas</taxon>
    </lineage>
</organism>
<dbReference type="RefSeq" id="WP_150767818.1">
    <property type="nucleotide sequence ID" value="NZ_CABVHW010000040.1"/>
</dbReference>
<evidence type="ECO:0000313" key="2">
    <source>
        <dbReference type="EMBL" id="VVO42736.1"/>
    </source>
</evidence>
<name>A0A5E7FTV0_PSEFL</name>
<feature type="compositionally biased region" description="Basic and acidic residues" evidence="1">
    <location>
        <begin position="14"/>
        <end position="29"/>
    </location>
</feature>
<sequence>MPSHFPVKTSRTNGHLEDNRFREPLRRQDRPLRDFHRQPLFKARPVEKTTGLVDKVIVVDFDHQIGQLDPVLGAHCQIVAVRRLLLTLALYIRHARSLLSCHLNHRQCYGCAADQPLERWNTHQKNPAAPQADPTLGELSACEKKSETVRVDRWLFVQGVHRHWNWLFNIN</sequence>
<dbReference type="Proteomes" id="UP000381093">
    <property type="component" value="Unassembled WGS sequence"/>
</dbReference>
<dbReference type="EMBL" id="CABVHW010000040">
    <property type="protein sequence ID" value="VVO42736.1"/>
    <property type="molecule type" value="Genomic_DNA"/>
</dbReference>
<evidence type="ECO:0000256" key="1">
    <source>
        <dbReference type="SAM" id="MobiDB-lite"/>
    </source>
</evidence>
<dbReference type="AlphaFoldDB" id="A0A5E7FTV0"/>
<evidence type="ECO:0000313" key="3">
    <source>
        <dbReference type="Proteomes" id="UP000381093"/>
    </source>
</evidence>
<feature type="region of interest" description="Disordered" evidence="1">
    <location>
        <begin position="1"/>
        <end position="29"/>
    </location>
</feature>